<protein>
    <recommendedName>
        <fullName evidence="4">DUF5317 domain-containing protein</fullName>
    </recommendedName>
</protein>
<feature type="transmembrane region" description="Helical" evidence="1">
    <location>
        <begin position="60"/>
        <end position="78"/>
    </location>
</feature>
<accession>A0A3E0A4F3</accession>
<evidence type="ECO:0000256" key="1">
    <source>
        <dbReference type="SAM" id="Phobius"/>
    </source>
</evidence>
<gene>
    <name evidence="2" type="ORF">DFR64_2850</name>
</gene>
<name>A0A3E0A4F3_9CHLR</name>
<dbReference type="EMBL" id="QUMS01000005">
    <property type="protein sequence ID" value="REG05449.1"/>
    <property type="molecule type" value="Genomic_DNA"/>
</dbReference>
<keyword evidence="3" id="KW-1185">Reference proteome</keyword>
<proteinExistence type="predicted"/>
<dbReference type="Pfam" id="PF17248">
    <property type="entry name" value="DUF5317"/>
    <property type="match status" value="1"/>
</dbReference>
<evidence type="ECO:0008006" key="4">
    <source>
        <dbReference type="Google" id="ProtNLM"/>
    </source>
</evidence>
<evidence type="ECO:0000313" key="3">
    <source>
        <dbReference type="Proteomes" id="UP000256388"/>
    </source>
</evidence>
<reference evidence="2 3" key="1">
    <citation type="submission" date="2018-08" db="EMBL/GenBank/DDBJ databases">
        <title>Genomic Encyclopedia of Type Strains, Phase IV (KMG-IV): sequencing the most valuable type-strain genomes for metagenomic binning, comparative biology and taxonomic classification.</title>
        <authorList>
            <person name="Goeker M."/>
        </authorList>
    </citation>
    <scope>NUCLEOTIDE SEQUENCE [LARGE SCALE GENOMIC DNA]</scope>
    <source>
        <strain evidence="2 3">DSM 23923</strain>
    </source>
</reference>
<evidence type="ECO:0000313" key="2">
    <source>
        <dbReference type="EMBL" id="REG05449.1"/>
    </source>
</evidence>
<feature type="transmembrane region" description="Helical" evidence="1">
    <location>
        <begin position="158"/>
        <end position="181"/>
    </location>
</feature>
<dbReference type="Proteomes" id="UP000256388">
    <property type="component" value="Unassembled WGS sequence"/>
</dbReference>
<feature type="transmembrane region" description="Helical" evidence="1">
    <location>
        <begin position="28"/>
        <end position="48"/>
    </location>
</feature>
<keyword evidence="1" id="KW-0472">Membrane</keyword>
<dbReference type="RefSeq" id="WP_116226115.1">
    <property type="nucleotide sequence ID" value="NZ_AP018437.1"/>
</dbReference>
<keyword evidence="1" id="KW-1133">Transmembrane helix</keyword>
<dbReference type="OrthoDB" id="163815at2"/>
<keyword evidence="1" id="KW-0812">Transmembrane</keyword>
<dbReference type="InterPro" id="IPR035168">
    <property type="entry name" value="DUF5317"/>
</dbReference>
<organism evidence="2 3">
    <name type="scientific">Pelolinea submarina</name>
    <dbReference type="NCBI Taxonomy" id="913107"/>
    <lineage>
        <taxon>Bacteria</taxon>
        <taxon>Bacillati</taxon>
        <taxon>Chloroflexota</taxon>
        <taxon>Anaerolineae</taxon>
        <taxon>Anaerolineales</taxon>
        <taxon>Anaerolineaceae</taxon>
        <taxon>Pelolinea</taxon>
    </lineage>
</organism>
<dbReference type="AlphaFoldDB" id="A0A3E0A4F3"/>
<comment type="caution">
    <text evidence="2">The sequence shown here is derived from an EMBL/GenBank/DDBJ whole genome shotgun (WGS) entry which is preliminary data.</text>
</comment>
<sequence>MVLIIAVLAGAIFGIVRAKIYKMPYQAVQIQHIWLVLAAYIPQFFIFFLPATRSTIPDQWVAVLFVLSQVLLVIFIWINRRIPGGWLMGIGLALNFLVIILNGGMMPLTPENAQHLLPAGSTVTLTLGERVGVSKDILLERSATRLWFLGDVFLLPEWFHFPMAFSPGDVLLSLGAFWLFWELGNPKYQMKEVPV</sequence>
<feature type="transmembrane region" description="Helical" evidence="1">
    <location>
        <begin position="84"/>
        <end position="104"/>
    </location>
</feature>